<gene>
    <name evidence="1" type="ORF">S12H4_55376</name>
</gene>
<evidence type="ECO:0000313" key="1">
    <source>
        <dbReference type="EMBL" id="GAJ20992.1"/>
    </source>
</evidence>
<feature type="non-terminal residue" evidence="1">
    <location>
        <position position="38"/>
    </location>
</feature>
<comment type="caution">
    <text evidence="1">The sequence shown here is derived from an EMBL/GenBank/DDBJ whole genome shotgun (WGS) entry which is preliminary data.</text>
</comment>
<organism evidence="1">
    <name type="scientific">marine sediment metagenome</name>
    <dbReference type="NCBI Taxonomy" id="412755"/>
    <lineage>
        <taxon>unclassified sequences</taxon>
        <taxon>metagenomes</taxon>
        <taxon>ecological metagenomes</taxon>
    </lineage>
</organism>
<accession>X1VMV4</accession>
<reference evidence="1" key="1">
    <citation type="journal article" date="2014" name="Front. Microbiol.">
        <title>High frequency of phylogenetically diverse reductive dehalogenase-homologous genes in deep subseafloor sedimentary metagenomes.</title>
        <authorList>
            <person name="Kawai M."/>
            <person name="Futagami T."/>
            <person name="Toyoda A."/>
            <person name="Takaki Y."/>
            <person name="Nishi S."/>
            <person name="Hori S."/>
            <person name="Arai W."/>
            <person name="Tsubouchi T."/>
            <person name="Morono Y."/>
            <person name="Uchiyama I."/>
            <person name="Ito T."/>
            <person name="Fujiyama A."/>
            <person name="Inagaki F."/>
            <person name="Takami H."/>
        </authorList>
    </citation>
    <scope>NUCLEOTIDE SEQUENCE</scope>
    <source>
        <strain evidence="1">Expedition CK06-06</strain>
    </source>
</reference>
<protein>
    <submittedName>
        <fullName evidence="1">Uncharacterized protein</fullName>
    </submittedName>
</protein>
<name>X1VMV4_9ZZZZ</name>
<dbReference type="EMBL" id="BARW01035519">
    <property type="protein sequence ID" value="GAJ20992.1"/>
    <property type="molecule type" value="Genomic_DNA"/>
</dbReference>
<proteinExistence type="predicted"/>
<sequence length="38" mass="4301">MSTVRSILVFAFKNKAKTNFVDGESLYSVRYNSVIVSE</sequence>
<dbReference type="AlphaFoldDB" id="X1VMV4"/>